<proteinExistence type="predicted"/>
<dbReference type="Proteomes" id="UP001221757">
    <property type="component" value="Unassembled WGS sequence"/>
</dbReference>
<sequence length="63" mass="6917">MVPAPEHRAACSVNTGYRQLIMTMISRHGGSTATPDQEKFLRSKGLAERLIFPIGSESFLDPV</sequence>
<evidence type="ECO:0000313" key="1">
    <source>
        <dbReference type="EMBL" id="KAJ7682961.1"/>
    </source>
</evidence>
<accession>A0AAD7D727</accession>
<organism evidence="1 2">
    <name type="scientific">Mycena rosella</name>
    <name type="common">Pink bonnet</name>
    <name type="synonym">Agaricus rosellus</name>
    <dbReference type="NCBI Taxonomy" id="1033263"/>
    <lineage>
        <taxon>Eukaryota</taxon>
        <taxon>Fungi</taxon>
        <taxon>Dikarya</taxon>
        <taxon>Basidiomycota</taxon>
        <taxon>Agaricomycotina</taxon>
        <taxon>Agaricomycetes</taxon>
        <taxon>Agaricomycetidae</taxon>
        <taxon>Agaricales</taxon>
        <taxon>Marasmiineae</taxon>
        <taxon>Mycenaceae</taxon>
        <taxon>Mycena</taxon>
    </lineage>
</organism>
<gene>
    <name evidence="1" type="ORF">B0H17DRAFT_1074759</name>
</gene>
<protein>
    <submittedName>
        <fullName evidence="1">Uncharacterized protein</fullName>
    </submittedName>
</protein>
<comment type="caution">
    <text evidence="1">The sequence shown here is derived from an EMBL/GenBank/DDBJ whole genome shotgun (WGS) entry which is preliminary data.</text>
</comment>
<evidence type="ECO:0000313" key="2">
    <source>
        <dbReference type="Proteomes" id="UP001221757"/>
    </source>
</evidence>
<name>A0AAD7D727_MYCRO</name>
<dbReference type="EMBL" id="JARKIE010000112">
    <property type="protein sequence ID" value="KAJ7682961.1"/>
    <property type="molecule type" value="Genomic_DNA"/>
</dbReference>
<dbReference type="AlphaFoldDB" id="A0AAD7D727"/>
<reference evidence="1" key="1">
    <citation type="submission" date="2023-03" db="EMBL/GenBank/DDBJ databases">
        <title>Massive genome expansion in bonnet fungi (Mycena s.s.) driven by repeated elements and novel gene families across ecological guilds.</title>
        <authorList>
            <consortium name="Lawrence Berkeley National Laboratory"/>
            <person name="Harder C.B."/>
            <person name="Miyauchi S."/>
            <person name="Viragh M."/>
            <person name="Kuo A."/>
            <person name="Thoen E."/>
            <person name="Andreopoulos B."/>
            <person name="Lu D."/>
            <person name="Skrede I."/>
            <person name="Drula E."/>
            <person name="Henrissat B."/>
            <person name="Morin E."/>
            <person name="Kohler A."/>
            <person name="Barry K."/>
            <person name="LaButti K."/>
            <person name="Morin E."/>
            <person name="Salamov A."/>
            <person name="Lipzen A."/>
            <person name="Mereny Z."/>
            <person name="Hegedus B."/>
            <person name="Baldrian P."/>
            <person name="Stursova M."/>
            <person name="Weitz H."/>
            <person name="Taylor A."/>
            <person name="Grigoriev I.V."/>
            <person name="Nagy L.G."/>
            <person name="Martin F."/>
            <person name="Kauserud H."/>
        </authorList>
    </citation>
    <scope>NUCLEOTIDE SEQUENCE</scope>
    <source>
        <strain evidence="1">CBHHK067</strain>
    </source>
</reference>
<keyword evidence="2" id="KW-1185">Reference proteome</keyword>